<feature type="domain" description="Tetrapyrrole biosynthesis uroporphyrinogen III synthase" evidence="1">
    <location>
        <begin position="2"/>
        <end position="92"/>
    </location>
</feature>
<accession>X0RJU7</accession>
<proteinExistence type="predicted"/>
<dbReference type="SUPFAM" id="SSF69618">
    <property type="entry name" value="HemD-like"/>
    <property type="match status" value="1"/>
</dbReference>
<dbReference type="CDD" id="cd06578">
    <property type="entry name" value="HemD"/>
    <property type="match status" value="1"/>
</dbReference>
<dbReference type="Pfam" id="PF02602">
    <property type="entry name" value="HEM4"/>
    <property type="match status" value="1"/>
</dbReference>
<evidence type="ECO:0000313" key="2">
    <source>
        <dbReference type="EMBL" id="GAF69104.1"/>
    </source>
</evidence>
<name>X0RJU7_9ZZZZ</name>
<gene>
    <name evidence="2" type="ORF">S01H1_17095</name>
</gene>
<dbReference type="InterPro" id="IPR039793">
    <property type="entry name" value="UROS/Hem4"/>
</dbReference>
<comment type="caution">
    <text evidence="2">The sequence shown here is derived from an EMBL/GenBank/DDBJ whole genome shotgun (WGS) entry which is preliminary data.</text>
</comment>
<evidence type="ECO:0000259" key="1">
    <source>
        <dbReference type="Pfam" id="PF02602"/>
    </source>
</evidence>
<dbReference type="PANTHER" id="PTHR40082">
    <property type="entry name" value="BLR5956 PROTEIN"/>
    <property type="match status" value="1"/>
</dbReference>
<reference evidence="2" key="1">
    <citation type="journal article" date="2014" name="Front. Microbiol.">
        <title>High frequency of phylogenetically diverse reductive dehalogenase-homologous genes in deep subseafloor sedimentary metagenomes.</title>
        <authorList>
            <person name="Kawai M."/>
            <person name="Futagami T."/>
            <person name="Toyoda A."/>
            <person name="Takaki Y."/>
            <person name="Nishi S."/>
            <person name="Hori S."/>
            <person name="Arai W."/>
            <person name="Tsubouchi T."/>
            <person name="Morono Y."/>
            <person name="Uchiyama I."/>
            <person name="Ito T."/>
            <person name="Fujiyama A."/>
            <person name="Inagaki F."/>
            <person name="Takami H."/>
        </authorList>
    </citation>
    <scope>NUCLEOTIDE SEQUENCE</scope>
    <source>
        <strain evidence="2">Expedition CK06-06</strain>
    </source>
</reference>
<dbReference type="Gene3D" id="3.40.50.10090">
    <property type="match status" value="1"/>
</dbReference>
<dbReference type="InterPro" id="IPR036108">
    <property type="entry name" value="4pyrrol_syn_uPrphyn_synt_sf"/>
</dbReference>
<dbReference type="AlphaFoldDB" id="X0RJU7"/>
<dbReference type="EMBL" id="BARS01009036">
    <property type="protein sequence ID" value="GAF69104.1"/>
    <property type="molecule type" value="Genomic_DNA"/>
</dbReference>
<dbReference type="GO" id="GO:0004852">
    <property type="term" value="F:uroporphyrinogen-III synthase activity"/>
    <property type="evidence" value="ECO:0007669"/>
    <property type="project" value="InterPro"/>
</dbReference>
<protein>
    <recommendedName>
        <fullName evidence="1">Tetrapyrrole biosynthesis uroporphyrinogen III synthase domain-containing protein</fullName>
    </recommendedName>
</protein>
<sequence length="101" mass="11378">MVPAYRTIRPDYATDRVREMLEKGAVDMVTFTSSSTVTNFFEMFEADSRNLQKWMARVAVACIGPITAETARKKGLSVGLIPREYTIESLTESIIEYFAGE</sequence>
<dbReference type="PANTHER" id="PTHR40082:SF1">
    <property type="entry name" value="BLR5956 PROTEIN"/>
    <property type="match status" value="1"/>
</dbReference>
<dbReference type="GO" id="GO:0006780">
    <property type="term" value="P:uroporphyrinogen III biosynthetic process"/>
    <property type="evidence" value="ECO:0007669"/>
    <property type="project" value="InterPro"/>
</dbReference>
<dbReference type="InterPro" id="IPR003754">
    <property type="entry name" value="4pyrrol_synth_uPrphyn_synth"/>
</dbReference>
<organism evidence="2">
    <name type="scientific">marine sediment metagenome</name>
    <dbReference type="NCBI Taxonomy" id="412755"/>
    <lineage>
        <taxon>unclassified sequences</taxon>
        <taxon>metagenomes</taxon>
        <taxon>ecological metagenomes</taxon>
    </lineage>
</organism>